<evidence type="ECO:0008006" key="4">
    <source>
        <dbReference type="Google" id="ProtNLM"/>
    </source>
</evidence>
<keyword evidence="1" id="KW-0472">Membrane</keyword>
<feature type="transmembrane region" description="Helical" evidence="1">
    <location>
        <begin position="36"/>
        <end position="58"/>
    </location>
</feature>
<dbReference type="NCBIfam" id="NF045833">
    <property type="entry name" value="P80_membrane"/>
    <property type="match status" value="1"/>
</dbReference>
<dbReference type="RefSeq" id="WP_305937995.1">
    <property type="nucleotide sequence ID" value="NZ_CP132191.1"/>
</dbReference>
<dbReference type="EMBL" id="CP132191">
    <property type="protein sequence ID" value="WLP85564.1"/>
    <property type="molecule type" value="Genomic_DNA"/>
</dbReference>
<organism evidence="2 3">
    <name type="scientific">Mycoplasma seminis</name>
    <dbReference type="NCBI Taxonomy" id="512749"/>
    <lineage>
        <taxon>Bacteria</taxon>
        <taxon>Bacillati</taxon>
        <taxon>Mycoplasmatota</taxon>
        <taxon>Mollicutes</taxon>
        <taxon>Mycoplasmataceae</taxon>
        <taxon>Mycoplasma</taxon>
    </lineage>
</organism>
<evidence type="ECO:0000313" key="3">
    <source>
        <dbReference type="Proteomes" id="UP001237011"/>
    </source>
</evidence>
<keyword evidence="1" id="KW-1133">Transmembrane helix</keyword>
<sequence length="727" mass="81755">MSKRQKSFFERLTELNDRHDEKHDKTTTNKAKRSKVTIAVASVIAVGIVAAIAIPLTINVTKVNYKNPLPGNTQLIDIESPDGKKLSSTTVQQVEDIVNSKDVEVTKEINDLYHKSVEFLYQQEYEASLEFQRIWNASLLKGESVNNSIALKSLVEIKKDVKGKLEDIKLNLKKNYGYQNWEKQFNEMLAKPEYGKSTSEKEAVTYLVFKEIESEALRRYQLEYKKQSLDYINRTANTDIYKFDSEGNQIKGPDGKPVILFKKGEKVFPYFQENVNYFVDPNDPTKVATLLTKSYVTDLKNPTPFIEKYFNTNKVTLPTVYKLAGKTNPSDIYQPWILSDDKQKALLSALLKYSVVTKDDKFEVVSNMNRFLGFGTAKDYAIQPKGENQNTFENKKSAYQDLLGAFTATDGSTLGTSGITTVEDLLNTSVPQGLAVFAKDILGNGNENNIPEISLGTLAEINEQNGFAPAIVAAFNKVLPAAQAAQSEDEAIAKINEFNRIIDSVVENIKTSDMTQFFNKFYNWNFAIQTQADNQASALIPTVMRVKDMQNAYLIYTDSEVLLARYDAINSLDDFKAFITLDAQNYAAGNKTYFNVTNKLSGKINPEDVISSLTSNPKFLEFIKTQPNANAENNANYTDEAITSIQNKINSIVSGYETGKVLSLVTKVKEWVQKQNALGTSYNFEVVDGKIKLVYSYAGEKQVSEKSAEDTMFEYLMKNLWPSKGEK</sequence>
<proteinExistence type="predicted"/>
<gene>
    <name evidence="2" type="ORF">Q8852_00090</name>
</gene>
<reference evidence="2" key="1">
    <citation type="submission" date="2023-08" db="EMBL/GenBank/DDBJ databases">
        <title>Complete genome sequence of Mycoplasma seminis 2200.</title>
        <authorList>
            <person name="Spergser J."/>
        </authorList>
    </citation>
    <scope>NUCLEOTIDE SEQUENCE [LARGE SCALE GENOMIC DNA]</scope>
    <source>
        <strain evidence="2">2200</strain>
    </source>
</reference>
<protein>
    <recommendedName>
        <fullName evidence="4">Membrane protein P80</fullName>
    </recommendedName>
</protein>
<keyword evidence="3" id="KW-1185">Reference proteome</keyword>
<dbReference type="Proteomes" id="UP001237011">
    <property type="component" value="Chromosome"/>
</dbReference>
<name>A0ABY9HAF6_9MOLU</name>
<evidence type="ECO:0000313" key="2">
    <source>
        <dbReference type="EMBL" id="WLP85564.1"/>
    </source>
</evidence>
<accession>A0ABY9HAF6</accession>
<keyword evidence="1" id="KW-0812">Transmembrane</keyword>
<evidence type="ECO:0000256" key="1">
    <source>
        <dbReference type="SAM" id="Phobius"/>
    </source>
</evidence>